<evidence type="ECO:0000256" key="3">
    <source>
        <dbReference type="ARBA" id="ARBA00022912"/>
    </source>
</evidence>
<evidence type="ECO:0000313" key="7">
    <source>
        <dbReference type="Proteomes" id="UP000256869"/>
    </source>
</evidence>
<dbReference type="Proteomes" id="UP000256869">
    <property type="component" value="Unassembled WGS sequence"/>
</dbReference>
<dbReference type="Pfam" id="PF19567">
    <property type="entry name" value="CpsB_CapC"/>
    <property type="match status" value="1"/>
</dbReference>
<name>A0A3D9INB1_9BACL</name>
<comment type="caution">
    <text evidence="6">The sequence shown here is derived from an EMBL/GenBank/DDBJ whole genome shotgun (WGS) entry which is preliminary data.</text>
</comment>
<accession>A0A3D9INB1</accession>
<dbReference type="AlphaFoldDB" id="A0A3D9INB1"/>
<dbReference type="GO" id="GO:0004725">
    <property type="term" value="F:protein tyrosine phosphatase activity"/>
    <property type="evidence" value="ECO:0007669"/>
    <property type="project" value="UniProtKB-UniRule"/>
</dbReference>
<proteinExistence type="inferred from homology"/>
<reference evidence="6 7" key="1">
    <citation type="submission" date="2018-07" db="EMBL/GenBank/DDBJ databases">
        <title>Genomic Encyclopedia of Type Strains, Phase III (KMG-III): the genomes of soil and plant-associated and newly described type strains.</title>
        <authorList>
            <person name="Whitman W."/>
        </authorList>
    </citation>
    <scope>NUCLEOTIDE SEQUENCE [LARGE SCALE GENOMIC DNA]</scope>
    <source>
        <strain evidence="6 7">CECT 8236</strain>
    </source>
</reference>
<evidence type="ECO:0000256" key="2">
    <source>
        <dbReference type="ARBA" id="ARBA00022801"/>
    </source>
</evidence>
<evidence type="ECO:0000256" key="4">
    <source>
        <dbReference type="ARBA" id="ARBA00051722"/>
    </source>
</evidence>
<comment type="catalytic activity">
    <reaction evidence="4 5">
        <text>O-phospho-L-tyrosyl-[protein] + H2O = L-tyrosyl-[protein] + phosphate</text>
        <dbReference type="Rhea" id="RHEA:10684"/>
        <dbReference type="Rhea" id="RHEA-COMP:10136"/>
        <dbReference type="Rhea" id="RHEA-COMP:20101"/>
        <dbReference type="ChEBI" id="CHEBI:15377"/>
        <dbReference type="ChEBI" id="CHEBI:43474"/>
        <dbReference type="ChEBI" id="CHEBI:46858"/>
        <dbReference type="ChEBI" id="CHEBI:61978"/>
        <dbReference type="EC" id="3.1.3.48"/>
    </reaction>
</comment>
<dbReference type="PANTHER" id="PTHR39181">
    <property type="entry name" value="TYROSINE-PROTEIN PHOSPHATASE YWQE"/>
    <property type="match status" value="1"/>
</dbReference>
<evidence type="ECO:0000256" key="5">
    <source>
        <dbReference type="PIRNR" id="PIRNR016557"/>
    </source>
</evidence>
<dbReference type="PANTHER" id="PTHR39181:SF1">
    <property type="entry name" value="TYROSINE-PROTEIN PHOSPHATASE YWQE"/>
    <property type="match status" value="1"/>
</dbReference>
<evidence type="ECO:0000313" key="6">
    <source>
        <dbReference type="EMBL" id="RED63240.1"/>
    </source>
</evidence>
<organism evidence="6 7">
    <name type="scientific">Cohnella lupini</name>
    <dbReference type="NCBI Taxonomy" id="1294267"/>
    <lineage>
        <taxon>Bacteria</taxon>
        <taxon>Bacillati</taxon>
        <taxon>Bacillota</taxon>
        <taxon>Bacilli</taxon>
        <taxon>Bacillales</taxon>
        <taxon>Paenibacillaceae</taxon>
        <taxon>Cohnella</taxon>
    </lineage>
</organism>
<dbReference type="SUPFAM" id="SSF89550">
    <property type="entry name" value="PHP domain-like"/>
    <property type="match status" value="1"/>
</dbReference>
<keyword evidence="2 5" id="KW-0378">Hydrolase</keyword>
<comment type="similarity">
    <text evidence="1 5">Belongs to the metallo-dependent hydrolases superfamily. CpsB/CapC family.</text>
</comment>
<evidence type="ECO:0000256" key="1">
    <source>
        <dbReference type="ARBA" id="ARBA00005750"/>
    </source>
</evidence>
<dbReference type="InterPro" id="IPR016195">
    <property type="entry name" value="Pol/histidinol_Pase-like"/>
</dbReference>
<sequence>MNILEDRRPRMSNPRLSCVPGFDKIGGKRNGETGMIDIHSHILHGVDDGAKDLAESVAMARIAYEDGTRDIVVTPHFNGVYLVGTDTVLRKMEELQRELDRQEIAIRLHPGNEVRIESKTFVEEHMRSRSFSYLGAPAKFLLIEQRWQEYDDLTPEVFERLLHEGITPIIPHPERHFFFREEPETLLKLIELGAWTQVSADSLVGNFGTEAAQFGEWLCETGNAHTLATDAHNVTRKPNLSDGMAIFAKLAGEDAKAALEARTRRIL</sequence>
<dbReference type="PIRSF" id="PIRSF016557">
    <property type="entry name" value="Caps_synth_CpsB"/>
    <property type="match status" value="1"/>
</dbReference>
<dbReference type="Gene3D" id="3.20.20.140">
    <property type="entry name" value="Metal-dependent hydrolases"/>
    <property type="match status" value="1"/>
</dbReference>
<dbReference type="GO" id="GO:0030145">
    <property type="term" value="F:manganese ion binding"/>
    <property type="evidence" value="ECO:0007669"/>
    <property type="project" value="UniProtKB-UniRule"/>
</dbReference>
<dbReference type="InterPro" id="IPR016667">
    <property type="entry name" value="Caps_polysacc_synth_CpsB/CapC"/>
</dbReference>
<keyword evidence="7" id="KW-1185">Reference proteome</keyword>
<protein>
    <recommendedName>
        <fullName evidence="5">Tyrosine-protein phosphatase</fullName>
        <ecNumber evidence="5">3.1.3.48</ecNumber>
    </recommendedName>
</protein>
<gene>
    <name evidence="6" type="ORF">DFP95_104234</name>
</gene>
<dbReference type="EMBL" id="QRDY01000004">
    <property type="protein sequence ID" value="RED63240.1"/>
    <property type="molecule type" value="Genomic_DNA"/>
</dbReference>
<keyword evidence="3 5" id="KW-0904">Protein phosphatase</keyword>
<dbReference type="EC" id="3.1.3.48" evidence="5"/>